<dbReference type="EMBL" id="JAPDRL010000119">
    <property type="protein sequence ID" value="KAJ9656647.1"/>
    <property type="molecule type" value="Genomic_DNA"/>
</dbReference>
<evidence type="ECO:0000313" key="3">
    <source>
        <dbReference type="Proteomes" id="UP001172684"/>
    </source>
</evidence>
<dbReference type="PANTHER" id="PTHR42085:SF8">
    <property type="entry name" value="F-BOX DOMAIN-CONTAINING PROTEIN"/>
    <property type="match status" value="1"/>
</dbReference>
<accession>A0ABQ9NGM8</accession>
<dbReference type="PANTHER" id="PTHR42085">
    <property type="entry name" value="F-BOX DOMAIN-CONTAINING PROTEIN"/>
    <property type="match status" value="1"/>
</dbReference>
<dbReference type="InterPro" id="IPR038883">
    <property type="entry name" value="AN11006-like"/>
</dbReference>
<evidence type="ECO:0000313" key="2">
    <source>
        <dbReference type="EMBL" id="KAJ9656647.1"/>
    </source>
</evidence>
<feature type="region of interest" description="Disordered" evidence="1">
    <location>
        <begin position="1"/>
        <end position="88"/>
    </location>
</feature>
<organism evidence="2 3">
    <name type="scientific">Coniosporium apollinis</name>
    <dbReference type="NCBI Taxonomy" id="61459"/>
    <lineage>
        <taxon>Eukaryota</taxon>
        <taxon>Fungi</taxon>
        <taxon>Dikarya</taxon>
        <taxon>Ascomycota</taxon>
        <taxon>Pezizomycotina</taxon>
        <taxon>Dothideomycetes</taxon>
        <taxon>Dothideomycetes incertae sedis</taxon>
        <taxon>Coniosporium</taxon>
    </lineage>
</organism>
<proteinExistence type="predicted"/>
<gene>
    <name evidence="2" type="ORF">H2201_008474</name>
</gene>
<keyword evidence="3" id="KW-1185">Reference proteome</keyword>
<protein>
    <recommendedName>
        <fullName evidence="4">F-box domain-containing protein</fullName>
    </recommendedName>
</protein>
<evidence type="ECO:0000256" key="1">
    <source>
        <dbReference type="SAM" id="MobiDB-lite"/>
    </source>
</evidence>
<comment type="caution">
    <text evidence="2">The sequence shown here is derived from an EMBL/GenBank/DDBJ whole genome shotgun (WGS) entry which is preliminary data.</text>
</comment>
<sequence>MAESKAKQAATESSAATIPSGNANLANPILGGRVATKRRYTAAHSQGNTDDDLTADVADPSAVNANSDRRRSKKRKASMSSSTPPCEPKHFPFLQLPAELRNDVYDRCLTHSDIALDCITRGVCSRARIANQWDTDEHRWRIPGLSTSLLVVSKQVLHEAAPRLHRQELSFKDLKALYCFLAGIGVNSRLVKSVTLQGLDWSWVVAHAAFTSLAGCVNLERLCLNCNIVRLSDNGHHEKSTARQFYGEVRNWLEAVGRSEDNKCAAVNLIRFSPRALRRFERIVQAQRLIDGRPSPTPAGVQGF</sequence>
<dbReference type="Proteomes" id="UP001172684">
    <property type="component" value="Unassembled WGS sequence"/>
</dbReference>
<name>A0ABQ9NGM8_9PEZI</name>
<reference evidence="2" key="1">
    <citation type="submission" date="2022-10" db="EMBL/GenBank/DDBJ databases">
        <title>Culturing micro-colonial fungi from biological soil crusts in the Mojave desert and describing Neophaeococcomyces mojavensis, and introducing the new genera and species Taxawa tesnikishii.</title>
        <authorList>
            <person name="Kurbessoian T."/>
            <person name="Stajich J.E."/>
        </authorList>
    </citation>
    <scope>NUCLEOTIDE SEQUENCE</scope>
    <source>
        <strain evidence="2">TK_1</strain>
    </source>
</reference>
<evidence type="ECO:0008006" key="4">
    <source>
        <dbReference type="Google" id="ProtNLM"/>
    </source>
</evidence>
<feature type="compositionally biased region" description="Polar residues" evidence="1">
    <location>
        <begin position="10"/>
        <end position="25"/>
    </location>
</feature>